<feature type="domain" description="RRM" evidence="2">
    <location>
        <begin position="208"/>
        <end position="284"/>
    </location>
</feature>
<protein>
    <recommendedName>
        <fullName evidence="2">RRM domain-containing protein</fullName>
    </recommendedName>
</protein>
<dbReference type="Proteomes" id="UP000604825">
    <property type="component" value="Unassembled WGS sequence"/>
</dbReference>
<dbReference type="EMBL" id="CAJGYO010000004">
    <property type="protein sequence ID" value="CAD6225360.1"/>
    <property type="molecule type" value="Genomic_DNA"/>
</dbReference>
<sequence length="305" mass="33341">MAQVSIVTAARRELAADALNPDARDFLPWWRLGGSRKQLSVDAPEFIPTTWGKAAAAAAARGVVIARPNKAGTGRAARRPANNSRQDAYTPRNAFFKSHRSQWDETVKRTIFVKYIDHIVTEETLAGIFRLFGTVVDCRICGHPASGDGLRFGFVELQHEDEALASLDLDGTIIGINSVSVSRSRTAICPINPKFLPQSEAEWETCLRTIYCTNISKIVTSSNLKAFCEAYFGKVCRLKLLDNEDRSTNIAFIEFAEVDGAIAALMSGGIYVDGIPIRMCPSKSPIRTYCFGSPTALEGSLVDTS</sequence>
<comment type="caution">
    <text evidence="3">The sequence shown here is derived from an EMBL/GenBank/DDBJ whole genome shotgun (WGS) entry which is preliminary data.</text>
</comment>
<accession>A0A811NNC0</accession>
<keyword evidence="4" id="KW-1185">Reference proteome</keyword>
<dbReference type="Pfam" id="PF00076">
    <property type="entry name" value="RRM_1"/>
    <property type="match status" value="2"/>
</dbReference>
<proteinExistence type="predicted"/>
<dbReference type="SUPFAM" id="SSF54928">
    <property type="entry name" value="RNA-binding domain, RBD"/>
    <property type="match status" value="2"/>
</dbReference>
<gene>
    <name evidence="3" type="ORF">NCGR_LOCUS17439</name>
</gene>
<dbReference type="OrthoDB" id="4726at2759"/>
<evidence type="ECO:0000256" key="1">
    <source>
        <dbReference type="PROSITE-ProRule" id="PRU00176"/>
    </source>
</evidence>
<dbReference type="PANTHER" id="PTHR32343">
    <property type="entry name" value="SERINE/ARGININE-RICH SPLICING FACTOR"/>
    <property type="match status" value="1"/>
</dbReference>
<dbReference type="InterPro" id="IPR035979">
    <property type="entry name" value="RBD_domain_sf"/>
</dbReference>
<dbReference type="GO" id="GO:0003723">
    <property type="term" value="F:RNA binding"/>
    <property type="evidence" value="ECO:0007669"/>
    <property type="project" value="UniProtKB-UniRule"/>
</dbReference>
<dbReference type="PANTHER" id="PTHR32343:SF83">
    <property type="entry name" value="OS09G0314500 PROTEIN"/>
    <property type="match status" value="1"/>
</dbReference>
<dbReference type="AlphaFoldDB" id="A0A811NNC0"/>
<organism evidence="3 4">
    <name type="scientific">Miscanthus lutarioriparius</name>
    <dbReference type="NCBI Taxonomy" id="422564"/>
    <lineage>
        <taxon>Eukaryota</taxon>
        <taxon>Viridiplantae</taxon>
        <taxon>Streptophyta</taxon>
        <taxon>Embryophyta</taxon>
        <taxon>Tracheophyta</taxon>
        <taxon>Spermatophyta</taxon>
        <taxon>Magnoliopsida</taxon>
        <taxon>Liliopsida</taxon>
        <taxon>Poales</taxon>
        <taxon>Poaceae</taxon>
        <taxon>PACMAD clade</taxon>
        <taxon>Panicoideae</taxon>
        <taxon>Andropogonodae</taxon>
        <taxon>Andropogoneae</taxon>
        <taxon>Saccharinae</taxon>
        <taxon>Miscanthus</taxon>
    </lineage>
</organism>
<dbReference type="InterPro" id="IPR012677">
    <property type="entry name" value="Nucleotide-bd_a/b_plait_sf"/>
</dbReference>
<name>A0A811NNC0_9POAL</name>
<dbReference type="PROSITE" id="PS50102">
    <property type="entry name" value="RRM"/>
    <property type="match status" value="2"/>
</dbReference>
<evidence type="ECO:0000259" key="2">
    <source>
        <dbReference type="PROSITE" id="PS50102"/>
    </source>
</evidence>
<reference evidence="3" key="1">
    <citation type="submission" date="2020-10" db="EMBL/GenBank/DDBJ databases">
        <authorList>
            <person name="Han B."/>
            <person name="Lu T."/>
            <person name="Zhao Q."/>
            <person name="Huang X."/>
            <person name="Zhao Y."/>
        </authorList>
    </citation>
    <scope>NUCLEOTIDE SEQUENCE</scope>
</reference>
<evidence type="ECO:0000313" key="4">
    <source>
        <dbReference type="Proteomes" id="UP000604825"/>
    </source>
</evidence>
<keyword evidence="1" id="KW-0694">RNA-binding</keyword>
<dbReference type="InterPro" id="IPR000504">
    <property type="entry name" value="RRM_dom"/>
</dbReference>
<evidence type="ECO:0000313" key="3">
    <source>
        <dbReference type="EMBL" id="CAD6225360.1"/>
    </source>
</evidence>
<dbReference type="Gene3D" id="3.30.70.330">
    <property type="match status" value="2"/>
</dbReference>
<dbReference type="SMART" id="SM00360">
    <property type="entry name" value="RRM"/>
    <property type="match status" value="2"/>
</dbReference>
<feature type="domain" description="RRM" evidence="2">
    <location>
        <begin position="109"/>
        <end position="186"/>
    </location>
</feature>